<proteinExistence type="predicted"/>
<name>A0A1I3GLR6_9PLAN</name>
<gene>
    <name evidence="2" type="ORF">SAMN05421753_10746</name>
</gene>
<keyword evidence="1" id="KW-0812">Transmembrane</keyword>
<feature type="transmembrane region" description="Helical" evidence="1">
    <location>
        <begin position="16"/>
        <end position="33"/>
    </location>
</feature>
<evidence type="ECO:0000256" key="1">
    <source>
        <dbReference type="SAM" id="Phobius"/>
    </source>
</evidence>
<dbReference type="OrthoDB" id="265743at2"/>
<keyword evidence="1" id="KW-0472">Membrane</keyword>
<dbReference type="EMBL" id="FOQD01000007">
    <property type="protein sequence ID" value="SFI24374.1"/>
    <property type="molecule type" value="Genomic_DNA"/>
</dbReference>
<evidence type="ECO:0000313" key="2">
    <source>
        <dbReference type="EMBL" id="SFI24374.1"/>
    </source>
</evidence>
<dbReference type="RefSeq" id="WP_092049821.1">
    <property type="nucleotide sequence ID" value="NZ_FOQD01000007.1"/>
</dbReference>
<dbReference type="AlphaFoldDB" id="A0A1I3GLR6"/>
<evidence type="ECO:0000313" key="3">
    <source>
        <dbReference type="Proteomes" id="UP000199518"/>
    </source>
</evidence>
<reference evidence="3" key="1">
    <citation type="submission" date="2016-10" db="EMBL/GenBank/DDBJ databases">
        <authorList>
            <person name="Varghese N."/>
            <person name="Submissions S."/>
        </authorList>
    </citation>
    <scope>NUCLEOTIDE SEQUENCE [LARGE SCALE GENOMIC DNA]</scope>
    <source>
        <strain evidence="3">DSM 26348</strain>
    </source>
</reference>
<protein>
    <submittedName>
        <fullName evidence="2">Uncharacterized protein</fullName>
    </submittedName>
</protein>
<organism evidence="2 3">
    <name type="scientific">Planctomicrobium piriforme</name>
    <dbReference type="NCBI Taxonomy" id="1576369"/>
    <lineage>
        <taxon>Bacteria</taxon>
        <taxon>Pseudomonadati</taxon>
        <taxon>Planctomycetota</taxon>
        <taxon>Planctomycetia</taxon>
        <taxon>Planctomycetales</taxon>
        <taxon>Planctomycetaceae</taxon>
        <taxon>Planctomicrobium</taxon>
    </lineage>
</organism>
<keyword evidence="1" id="KW-1133">Transmembrane helix</keyword>
<accession>A0A1I3GLR6</accession>
<sequence length="209" mass="24426">MREILEFLLEKLNENWVKFVTAGVFMLIGWFIGHRRARRNLKRREFFDRLNVSLNMIHEGRLLIRTLLEKRCEEIFLNSAAAQMVVDAAQRTTEKDPLLPLPKSDHWYFLNSVLNEISEQFAAGTIKRDLGLPVRCEQYVLCLTCEAAGLIKQKKVRAMLIRKALLEKLPEQAPAFESPHHQTRWQTLQFLAAAYKTKPEQFLNMEICL</sequence>
<keyword evidence="3" id="KW-1185">Reference proteome</keyword>
<dbReference type="Proteomes" id="UP000199518">
    <property type="component" value="Unassembled WGS sequence"/>
</dbReference>